<gene>
    <name evidence="1" type="ORF">GCM10008018_62350</name>
</gene>
<evidence type="ECO:0008006" key="3">
    <source>
        <dbReference type="Google" id="ProtNLM"/>
    </source>
</evidence>
<evidence type="ECO:0000313" key="2">
    <source>
        <dbReference type="Proteomes" id="UP000615455"/>
    </source>
</evidence>
<dbReference type="Proteomes" id="UP000615455">
    <property type="component" value="Unassembled WGS sequence"/>
</dbReference>
<dbReference type="Gene3D" id="3.20.20.80">
    <property type="entry name" value="Glycosidases"/>
    <property type="match status" value="1"/>
</dbReference>
<proteinExistence type="predicted"/>
<dbReference type="EMBL" id="BMHE01000054">
    <property type="protein sequence ID" value="GGA08224.1"/>
    <property type="molecule type" value="Genomic_DNA"/>
</dbReference>
<dbReference type="SUPFAM" id="SSF51445">
    <property type="entry name" value="(Trans)glycosidases"/>
    <property type="match status" value="1"/>
</dbReference>
<comment type="caution">
    <text evidence="1">The sequence shown here is derived from an EMBL/GenBank/DDBJ whole genome shotgun (WGS) entry which is preliminary data.</text>
</comment>
<dbReference type="InterPro" id="IPR055151">
    <property type="entry name" value="GH113"/>
</dbReference>
<dbReference type="Pfam" id="PF22612">
    <property type="entry name" value="GH113"/>
    <property type="match status" value="1"/>
</dbReference>
<accession>A0ABQ1FEW1</accession>
<evidence type="ECO:0000313" key="1">
    <source>
        <dbReference type="EMBL" id="GGA08224.1"/>
    </source>
</evidence>
<keyword evidence="2" id="KW-1185">Reference proteome</keyword>
<name>A0ABQ1FEW1_9BACL</name>
<dbReference type="InterPro" id="IPR017853">
    <property type="entry name" value="GH"/>
</dbReference>
<reference evidence="2" key="1">
    <citation type="journal article" date="2019" name="Int. J. Syst. Evol. Microbiol.">
        <title>The Global Catalogue of Microorganisms (GCM) 10K type strain sequencing project: providing services to taxonomists for standard genome sequencing and annotation.</title>
        <authorList>
            <consortium name="The Broad Institute Genomics Platform"/>
            <consortium name="The Broad Institute Genome Sequencing Center for Infectious Disease"/>
            <person name="Wu L."/>
            <person name="Ma J."/>
        </authorList>
    </citation>
    <scope>NUCLEOTIDE SEQUENCE [LARGE SCALE GENOMIC DNA]</scope>
    <source>
        <strain evidence="2">CGMCC 1.15043</strain>
    </source>
</reference>
<protein>
    <recommendedName>
        <fullName evidence="3">1,4-beta-xylanase</fullName>
    </recommendedName>
</protein>
<sequence>MEYIKGMTWGWVGTRGTWANEAADFSMTEMTKLGVNWTAIALSALQDHPQATQINYQHEPTVTDAEVIWAIDTARDLGLKVCLKPVVNCANGVWRAHINFFDVDVPCEPKWSEWFASYTAFILHYAGIAQDTGCEMFCIGCEMVQTDRRAAEWRALISQVREVYTGVITYNCDKYQETNVTWWDAVDVISSSGYYPIDAWEERVATLEAFAAKQDKPFFFMEAGCPSRQGSSFLPNDWGLEGPDSMEEQDEYYRVMLAKIGSKPWFHGFMLWDWPAQLYPEAEAARNDDYCMYGKPAGKTIEAFYRQQV</sequence>
<organism evidence="1 2">
    <name type="scientific">Paenibacillus marchantiophytorum</name>
    <dbReference type="NCBI Taxonomy" id="1619310"/>
    <lineage>
        <taxon>Bacteria</taxon>
        <taxon>Bacillati</taxon>
        <taxon>Bacillota</taxon>
        <taxon>Bacilli</taxon>
        <taxon>Bacillales</taxon>
        <taxon>Paenibacillaceae</taxon>
        <taxon>Paenibacillus</taxon>
    </lineage>
</organism>